<dbReference type="SUPFAM" id="SSF74650">
    <property type="entry name" value="Galactose mutarotase-like"/>
    <property type="match status" value="1"/>
</dbReference>
<dbReference type="InterPro" id="IPR015341">
    <property type="entry name" value="Glyco_hydro_38_cen"/>
</dbReference>
<feature type="domain" description="Glycoside hydrolase family 38 central" evidence="5">
    <location>
        <begin position="514"/>
        <end position="620"/>
    </location>
</feature>
<dbReference type="Gene3D" id="2.70.98.30">
    <property type="entry name" value="Golgi alpha-mannosidase II, domain 4"/>
    <property type="match status" value="1"/>
</dbReference>
<gene>
    <name evidence="6" type="ORF">JIN87_23425</name>
</gene>
<comment type="caution">
    <text evidence="6">The sequence shown here is derived from an EMBL/GenBank/DDBJ whole genome shotgun (WGS) entry which is preliminary data.</text>
</comment>
<keyword evidence="4" id="KW-0326">Glycosidase</keyword>
<dbReference type="PANTHER" id="PTHR46017:SF1">
    <property type="entry name" value="ALPHA-MANNOSIDASE 2C1"/>
    <property type="match status" value="1"/>
</dbReference>
<evidence type="ECO:0000313" key="6">
    <source>
        <dbReference type="EMBL" id="MBK1879855.1"/>
    </source>
</evidence>
<dbReference type="RefSeq" id="WP_200358136.1">
    <property type="nucleotide sequence ID" value="NZ_JAENIL010000060.1"/>
</dbReference>
<evidence type="ECO:0000313" key="7">
    <source>
        <dbReference type="Proteomes" id="UP000617628"/>
    </source>
</evidence>
<dbReference type="FunFam" id="2.70.98.30:FF:000001">
    <property type="entry name" value="alpha-mannosidase 2C1 isoform X2"/>
    <property type="match status" value="1"/>
</dbReference>
<keyword evidence="3" id="KW-0378">Hydrolase</keyword>
<dbReference type="InterPro" id="IPR011013">
    <property type="entry name" value="Gal_mutarotase_sf_dom"/>
</dbReference>
<dbReference type="SUPFAM" id="SSF88713">
    <property type="entry name" value="Glycoside hydrolase/deacetylase"/>
    <property type="match status" value="1"/>
</dbReference>
<dbReference type="InterPro" id="IPR011682">
    <property type="entry name" value="Glyco_hydro_38_C"/>
</dbReference>
<dbReference type="Pfam" id="PF17677">
    <property type="entry name" value="Glyco_hydro38C2"/>
    <property type="match status" value="1"/>
</dbReference>
<dbReference type="Pfam" id="PF01074">
    <property type="entry name" value="Glyco_hydro_38N"/>
    <property type="match status" value="1"/>
</dbReference>
<evidence type="ECO:0000256" key="2">
    <source>
        <dbReference type="ARBA" id="ARBA00022723"/>
    </source>
</evidence>
<dbReference type="GO" id="GO:0006013">
    <property type="term" value="P:mannose metabolic process"/>
    <property type="evidence" value="ECO:0007669"/>
    <property type="project" value="InterPro"/>
</dbReference>
<dbReference type="InterPro" id="IPR041147">
    <property type="entry name" value="GH38_C"/>
</dbReference>
<dbReference type="EMBL" id="JAENIL010000060">
    <property type="protein sequence ID" value="MBK1879855.1"/>
    <property type="molecule type" value="Genomic_DNA"/>
</dbReference>
<reference evidence="6" key="1">
    <citation type="submission" date="2021-01" db="EMBL/GenBank/DDBJ databases">
        <title>Modified the classification status of verrucomicrobia.</title>
        <authorList>
            <person name="Feng X."/>
        </authorList>
    </citation>
    <scope>NUCLEOTIDE SEQUENCE</scope>
    <source>
        <strain evidence="6">KCTC 13126</strain>
    </source>
</reference>
<organism evidence="6 7">
    <name type="scientific">Pelagicoccus mobilis</name>
    <dbReference type="NCBI Taxonomy" id="415221"/>
    <lineage>
        <taxon>Bacteria</taxon>
        <taxon>Pseudomonadati</taxon>
        <taxon>Verrucomicrobiota</taxon>
        <taxon>Opitutia</taxon>
        <taxon>Puniceicoccales</taxon>
        <taxon>Pelagicoccaceae</taxon>
        <taxon>Pelagicoccus</taxon>
    </lineage>
</organism>
<dbReference type="SMART" id="SM00872">
    <property type="entry name" value="Alpha-mann_mid"/>
    <property type="match status" value="1"/>
</dbReference>
<dbReference type="InterPro" id="IPR011330">
    <property type="entry name" value="Glyco_hydro/deAcase_b/a-brl"/>
</dbReference>
<evidence type="ECO:0000256" key="3">
    <source>
        <dbReference type="ARBA" id="ARBA00022801"/>
    </source>
</evidence>
<dbReference type="GO" id="GO:0030246">
    <property type="term" value="F:carbohydrate binding"/>
    <property type="evidence" value="ECO:0007669"/>
    <property type="project" value="InterPro"/>
</dbReference>
<dbReference type="Gene3D" id="3.20.110.10">
    <property type="entry name" value="Glycoside hydrolase 38, N terminal domain"/>
    <property type="match status" value="1"/>
</dbReference>
<dbReference type="InterPro" id="IPR027291">
    <property type="entry name" value="Glyco_hydro_38_N_sf"/>
</dbReference>
<evidence type="ECO:0000256" key="1">
    <source>
        <dbReference type="ARBA" id="ARBA00009792"/>
    </source>
</evidence>
<accession>A0A934S291</accession>
<dbReference type="Gene3D" id="2.60.40.2220">
    <property type="match status" value="1"/>
</dbReference>
<dbReference type="Pfam" id="PF09261">
    <property type="entry name" value="Alpha-mann_mid"/>
    <property type="match status" value="1"/>
</dbReference>
<evidence type="ECO:0000259" key="5">
    <source>
        <dbReference type="SMART" id="SM00872"/>
    </source>
</evidence>
<dbReference type="SUPFAM" id="SSF88688">
    <property type="entry name" value="Families 57/38 glycoside transferase middle domain"/>
    <property type="match status" value="1"/>
</dbReference>
<name>A0A934S291_9BACT</name>
<dbReference type="Pfam" id="PF22907">
    <property type="entry name" value="Ams1-like_1st"/>
    <property type="match status" value="1"/>
</dbReference>
<dbReference type="InterPro" id="IPR037094">
    <property type="entry name" value="Glyco_hydro_38_cen_sf"/>
</dbReference>
<proteinExistence type="inferred from homology"/>
<dbReference type="GO" id="GO:0046872">
    <property type="term" value="F:metal ion binding"/>
    <property type="evidence" value="ECO:0007669"/>
    <property type="project" value="UniProtKB-KW"/>
</dbReference>
<keyword evidence="2" id="KW-0479">Metal-binding</keyword>
<dbReference type="Gene3D" id="1.20.1270.50">
    <property type="entry name" value="Glycoside hydrolase family 38, central domain"/>
    <property type="match status" value="1"/>
</dbReference>
<dbReference type="Proteomes" id="UP000617628">
    <property type="component" value="Unassembled WGS sequence"/>
</dbReference>
<dbReference type="InterPro" id="IPR054723">
    <property type="entry name" value="Ams1-like_N"/>
</dbReference>
<protein>
    <submittedName>
        <fullName evidence="6">Alpha-mannosidase</fullName>
    </submittedName>
</protein>
<dbReference type="GO" id="GO:0004559">
    <property type="term" value="F:alpha-mannosidase activity"/>
    <property type="evidence" value="ECO:0007669"/>
    <property type="project" value="InterPro"/>
</dbReference>
<dbReference type="GO" id="GO:0009313">
    <property type="term" value="P:oligosaccharide catabolic process"/>
    <property type="evidence" value="ECO:0007669"/>
    <property type="project" value="TreeGrafter"/>
</dbReference>
<keyword evidence="7" id="KW-1185">Reference proteome</keyword>
<dbReference type="InterPro" id="IPR000602">
    <property type="entry name" value="Glyco_hydro_38_N"/>
</dbReference>
<dbReference type="Pfam" id="PF07748">
    <property type="entry name" value="Glyco_hydro_38C"/>
    <property type="match status" value="1"/>
</dbReference>
<dbReference type="InterPro" id="IPR028995">
    <property type="entry name" value="Glyco_hydro_57/38_cen_sf"/>
</dbReference>
<comment type="similarity">
    <text evidence="1">Belongs to the glycosyl hydrolase 38 family.</text>
</comment>
<dbReference type="CDD" id="cd10789">
    <property type="entry name" value="GH38N_AMII_ER_cytosolic"/>
    <property type="match status" value="1"/>
</dbReference>
<dbReference type="AlphaFoldDB" id="A0A934S291"/>
<evidence type="ECO:0000256" key="4">
    <source>
        <dbReference type="ARBA" id="ARBA00023295"/>
    </source>
</evidence>
<sequence>MILDQSVIEKRLENVLTALKSRIHPEKAPLSVSIWEAPSEPVPVSIAASQAYTPFSVGGEWGHMWGTAWMKFEGSVPASWQGKTVSALIELEYEALEGFTVEGLAYQDGKPLVAINVNRNDVPISSDAQANQAVEFLMETAANPAGQLPSLDIWNESDLMPEPGGEKRFTLSRCELAVVDEECQQLYHDFRVLHETMHVLPEENLRKQRIRTGLNQAANFIEAGPAQHAQARELLKPLLDSKNGDTTVTVSAVGHAHIDTAWLWPLRETMRKCARTFSTVLKYMEKYPDYRFSCSQAVQYDWMRQRYPSVYEGIKAKTAAGQWEPVGSMWVEADCNLASGEALVRQILIGKQYFQEAFDYETRDLWLPDVFGYSASLPQIFKLSGIDYFFTQKISWNQTNTFPHHTFEWQGIDGSKVLTHFAPADTYNGNFSAEQIKTSESAFKQKDKSLSVLYPFGFGDGGGGPTVQHIESARRMENLEGLPRVKMEGVKDFFHRLKEETSDLPVWVGELYLELHRGTYTTQAFLKKGNRRNEFALKRCEFLLSLLETLAPEARQTACDLLSQLPAPERAAYDTFEEEENDPIKATLGRAWKLVLLNQFHDIIPGSSIHWVYEDAKKDLETIDALLANLTQAVSEAIAPALATEGMQEPYLLINDLSQARDEQITLANGRLLHATVPAHGYTVIDAAAETTNSDTSESPTVDARENEFVLENQYIKAIVDQNGSVTSLVEKSSGRESIKSGCPGNVFTLHHDQPVFWDAWDVENHADLMSEPLDGPASVTILEQNATQVALQVERSFSKSKLTQKIVLNANSKRLDFVTHADWQESNKLLRVGFPLNLHTYTARCEIQYGHVERPTHRNTSWDWARFEVCAHKWVDLSEFDFGVALLNDCKYGHSIEGSHLRLSLLRAPSWPDPQADIGEHEFTYSLMPHAGDFRTAGVIDEAYRLNQSVQAIPLQQAATTSGEALSGSLLQINSPALICEALKPSEDGKAIVARLYEAWGTRGNAKVKLPTGCKSAEIVNLLEQPLQALPIKNGEVEIEYTPFQIITLKLEIH</sequence>
<dbReference type="PANTHER" id="PTHR46017">
    <property type="entry name" value="ALPHA-MANNOSIDASE 2C1"/>
    <property type="match status" value="1"/>
</dbReference>
<dbReference type="FunFam" id="3.20.110.10:FF:000002">
    <property type="entry name" value="alpha-mannosidase 2C1 isoform X1"/>
    <property type="match status" value="1"/>
</dbReference>